<dbReference type="SUPFAM" id="SSF46689">
    <property type="entry name" value="Homeodomain-like"/>
    <property type="match status" value="1"/>
</dbReference>
<sequence length="195" mass="22526">MSNLRERRRLQTAQDIQRATLELINEKGVDNVTTLDISHHLGISQRTFFNYYPNKEAALMGPEMHIPTEMIDRFITCDGEYTDCLREFMQAHVLLIEPNRSELLVILKVAETHPRMSQIRLEKMVRMRDELSSILSKKWPLSSALSMNILSDILLSSCWSGIELWLYTDISLKEAFHKSWSSLKVVSTFLAPKNG</sequence>
<evidence type="ECO:0000256" key="2">
    <source>
        <dbReference type="PROSITE-ProRule" id="PRU00335"/>
    </source>
</evidence>
<dbReference type="Gene3D" id="1.10.357.10">
    <property type="entry name" value="Tetracycline Repressor, domain 2"/>
    <property type="match status" value="1"/>
</dbReference>
<dbReference type="EMBL" id="JAJATW010000004">
    <property type="protein sequence ID" value="MCB5161252.1"/>
    <property type="molecule type" value="Genomic_DNA"/>
</dbReference>
<evidence type="ECO:0000313" key="5">
    <source>
        <dbReference type="Proteomes" id="UP001139095"/>
    </source>
</evidence>
<dbReference type="GO" id="GO:0003677">
    <property type="term" value="F:DNA binding"/>
    <property type="evidence" value="ECO:0007669"/>
    <property type="project" value="UniProtKB-UniRule"/>
</dbReference>
<name>A0A9X1ILS6_9GAMM</name>
<keyword evidence="1 2" id="KW-0238">DNA-binding</keyword>
<accession>A0A9X1ILS6</accession>
<feature type="DNA-binding region" description="H-T-H motif" evidence="2">
    <location>
        <begin position="33"/>
        <end position="52"/>
    </location>
</feature>
<dbReference type="InterPro" id="IPR050624">
    <property type="entry name" value="HTH-type_Tx_Regulator"/>
</dbReference>
<feature type="domain" description="HTH tetR-type" evidence="3">
    <location>
        <begin position="10"/>
        <end position="70"/>
    </location>
</feature>
<evidence type="ECO:0000256" key="1">
    <source>
        <dbReference type="ARBA" id="ARBA00023125"/>
    </source>
</evidence>
<reference evidence="4" key="1">
    <citation type="submission" date="2021-10" db="EMBL/GenBank/DDBJ databases">
        <title>Marinomonas pontica sp. nov., isolated from the Black Sea.</title>
        <authorList>
            <person name="Zhao L.-H."/>
            <person name="Xue J.-H."/>
        </authorList>
    </citation>
    <scope>NUCLEOTIDE SEQUENCE</scope>
    <source>
        <strain evidence="4">E8</strain>
    </source>
</reference>
<keyword evidence="5" id="KW-1185">Reference proteome</keyword>
<dbReference type="InterPro" id="IPR009057">
    <property type="entry name" value="Homeodomain-like_sf"/>
</dbReference>
<dbReference type="PANTHER" id="PTHR43479:SF11">
    <property type="entry name" value="ACREF_ENVCD OPERON REPRESSOR-RELATED"/>
    <property type="match status" value="1"/>
</dbReference>
<organism evidence="4 5">
    <name type="scientific">Marinomonas algarum</name>
    <dbReference type="NCBI Taxonomy" id="2883105"/>
    <lineage>
        <taxon>Bacteria</taxon>
        <taxon>Pseudomonadati</taxon>
        <taxon>Pseudomonadota</taxon>
        <taxon>Gammaproteobacteria</taxon>
        <taxon>Oceanospirillales</taxon>
        <taxon>Oceanospirillaceae</taxon>
        <taxon>Marinomonas</taxon>
    </lineage>
</organism>
<gene>
    <name evidence="4" type="ORF">LG368_04975</name>
</gene>
<protein>
    <submittedName>
        <fullName evidence="4">TetR/AcrR family transcriptional regulator</fullName>
    </submittedName>
</protein>
<dbReference type="PANTHER" id="PTHR43479">
    <property type="entry name" value="ACREF/ENVCD OPERON REPRESSOR-RELATED"/>
    <property type="match status" value="1"/>
</dbReference>
<evidence type="ECO:0000313" key="4">
    <source>
        <dbReference type="EMBL" id="MCB5161252.1"/>
    </source>
</evidence>
<dbReference type="AlphaFoldDB" id="A0A9X1ILS6"/>
<dbReference type="InterPro" id="IPR001647">
    <property type="entry name" value="HTH_TetR"/>
</dbReference>
<dbReference type="Pfam" id="PF00440">
    <property type="entry name" value="TetR_N"/>
    <property type="match status" value="1"/>
</dbReference>
<dbReference type="RefSeq" id="WP_226753628.1">
    <property type="nucleotide sequence ID" value="NZ_JAJATW010000004.1"/>
</dbReference>
<proteinExistence type="predicted"/>
<comment type="caution">
    <text evidence="4">The sequence shown here is derived from an EMBL/GenBank/DDBJ whole genome shotgun (WGS) entry which is preliminary data.</text>
</comment>
<evidence type="ECO:0000259" key="3">
    <source>
        <dbReference type="PROSITE" id="PS50977"/>
    </source>
</evidence>
<dbReference type="Proteomes" id="UP001139095">
    <property type="component" value="Unassembled WGS sequence"/>
</dbReference>
<dbReference type="PROSITE" id="PS50977">
    <property type="entry name" value="HTH_TETR_2"/>
    <property type="match status" value="1"/>
</dbReference>